<evidence type="ECO:0008006" key="4">
    <source>
        <dbReference type="Google" id="ProtNLM"/>
    </source>
</evidence>
<feature type="compositionally biased region" description="Low complexity" evidence="1">
    <location>
        <begin position="305"/>
        <end position="320"/>
    </location>
</feature>
<sequence>MAPLILHNVPDEELYVGEDGIQRPYAMLFSQQEGGVPNTRNRRTAPETGSFGKSNRRSRPRTGTPRRERDNNPTQAVADKIFGEWMTTQVASSSSSATTTTKSRRPSGLAKPDDSLASAARSRSQPTEMMLRGYRNSTQQYAAIAHFEQLAGRICEDYPRQAPLEQRRYRSELTDPSFARRRPLTLDERAKVNMVAGGEHWVKVTFESAEAAEIARAASPQNILGFLVSAEPWCGVPPAKDEAAQDLSNLFGSLGRSKSVAGPATAAGPGPAPAATSSSVNPFLKRATAGAGLGRAHSMGDLFDSSMTSPSSSHTLDSGTATLDDGQLLLPLPLPSLRRLRHDEDEAVADETRPAADEADGVFCRRIPTARRALILPAEQALLPQQSMGQRVFAAVPVLSWFSGGIVGSAVPRTEAGDFDWVRASLYWKIVWILDAWFRLFGGEIVASSRED</sequence>
<feature type="compositionally biased region" description="Low complexity" evidence="1">
    <location>
        <begin position="261"/>
        <end position="279"/>
    </location>
</feature>
<dbReference type="Proteomes" id="UP000033483">
    <property type="component" value="Unassembled WGS sequence"/>
</dbReference>
<feature type="region of interest" description="Disordered" evidence="1">
    <location>
        <begin position="258"/>
        <end position="279"/>
    </location>
</feature>
<evidence type="ECO:0000313" key="2">
    <source>
        <dbReference type="EMBL" id="KKA27588.1"/>
    </source>
</evidence>
<organism evidence="2 3">
    <name type="scientific">Thielaviopsis punctulata</name>
    <dbReference type="NCBI Taxonomy" id="72032"/>
    <lineage>
        <taxon>Eukaryota</taxon>
        <taxon>Fungi</taxon>
        <taxon>Dikarya</taxon>
        <taxon>Ascomycota</taxon>
        <taxon>Pezizomycotina</taxon>
        <taxon>Sordariomycetes</taxon>
        <taxon>Hypocreomycetidae</taxon>
        <taxon>Microascales</taxon>
        <taxon>Ceratocystidaceae</taxon>
        <taxon>Thielaviopsis</taxon>
    </lineage>
</organism>
<evidence type="ECO:0000256" key="1">
    <source>
        <dbReference type="SAM" id="MobiDB-lite"/>
    </source>
</evidence>
<name>A0A0F4ZCG7_9PEZI</name>
<dbReference type="AlphaFoldDB" id="A0A0F4ZCG7"/>
<accession>A0A0F4ZCG7</accession>
<dbReference type="InterPro" id="IPR012677">
    <property type="entry name" value="Nucleotide-bd_a/b_plait_sf"/>
</dbReference>
<feature type="compositionally biased region" description="Low complexity" evidence="1">
    <location>
        <begin position="88"/>
        <end position="101"/>
    </location>
</feature>
<gene>
    <name evidence="2" type="ORF">TD95_001442</name>
</gene>
<proteinExistence type="predicted"/>
<feature type="region of interest" description="Disordered" evidence="1">
    <location>
        <begin position="301"/>
        <end position="322"/>
    </location>
</feature>
<dbReference type="Gene3D" id="3.30.70.330">
    <property type="match status" value="1"/>
</dbReference>
<evidence type="ECO:0000313" key="3">
    <source>
        <dbReference type="Proteomes" id="UP000033483"/>
    </source>
</evidence>
<feature type="region of interest" description="Disordered" evidence="1">
    <location>
        <begin position="31"/>
        <end position="76"/>
    </location>
</feature>
<dbReference type="EMBL" id="LAEV01001629">
    <property type="protein sequence ID" value="KKA27588.1"/>
    <property type="molecule type" value="Genomic_DNA"/>
</dbReference>
<protein>
    <recommendedName>
        <fullName evidence="4">Nucleoporin NUP53</fullName>
    </recommendedName>
</protein>
<dbReference type="OrthoDB" id="8033832at2759"/>
<keyword evidence="3" id="KW-1185">Reference proteome</keyword>
<feature type="region of interest" description="Disordered" evidence="1">
    <location>
        <begin position="88"/>
        <end position="128"/>
    </location>
</feature>
<reference evidence="2 3" key="1">
    <citation type="submission" date="2015-03" db="EMBL/GenBank/DDBJ databases">
        <authorList>
            <person name="Radwan O."/>
            <person name="Al-Naeli F.A."/>
            <person name="Rendon G.A."/>
            <person name="Fields C."/>
        </authorList>
    </citation>
    <scope>NUCLEOTIDE SEQUENCE [LARGE SCALE GENOMIC DNA]</scope>
    <source>
        <strain evidence="2">CR-DP1</strain>
    </source>
</reference>
<comment type="caution">
    <text evidence="2">The sequence shown here is derived from an EMBL/GenBank/DDBJ whole genome shotgun (WGS) entry which is preliminary data.</text>
</comment>